<evidence type="ECO:0000259" key="7">
    <source>
        <dbReference type="Pfam" id="PF00482"/>
    </source>
</evidence>
<proteinExistence type="predicted"/>
<keyword evidence="2" id="KW-1003">Cell membrane</keyword>
<dbReference type="RefSeq" id="WP_194705510.1">
    <property type="nucleotide sequence ID" value="NZ_JADKPN010000001.1"/>
</dbReference>
<dbReference type="AlphaFoldDB" id="A0A930VEA6"/>
<protein>
    <submittedName>
        <fullName evidence="8">Type II secretion system F family protein</fullName>
    </submittedName>
</protein>
<feature type="transmembrane region" description="Helical" evidence="6">
    <location>
        <begin position="229"/>
        <end position="248"/>
    </location>
</feature>
<feature type="domain" description="Type II secretion system protein GspF" evidence="7">
    <location>
        <begin position="93"/>
        <end position="212"/>
    </location>
</feature>
<evidence type="ECO:0000313" key="9">
    <source>
        <dbReference type="Proteomes" id="UP000640489"/>
    </source>
</evidence>
<name>A0A930VEA6_9ACTN</name>
<evidence type="ECO:0000256" key="6">
    <source>
        <dbReference type="SAM" id="Phobius"/>
    </source>
</evidence>
<sequence length="257" mass="25489">MNAGLLAAALAGTAAALLVHPPPRLAGARFVGGGRYVVVAAAAVASLGVVAGALRPAVLVLVVVGAGWAGHRLWRARADARDRTATRERVLEACDLLAAELGAGQPPESALVRAAEAWPLLAPVARTTALGGDVPSALRLLSARPGAEGLALVAAAWVVAHRTGHGLADALSRLAESLRRAAATDRVVQGELASARATARLVGGLPVVALAMGAGSGGDPVGFLLRTPVGLACLAGGLLLGFAGLAWIERIAAGVGS</sequence>
<organism evidence="8 9">
    <name type="scientific">Nocardioides islandensis</name>
    <dbReference type="NCBI Taxonomy" id="433663"/>
    <lineage>
        <taxon>Bacteria</taxon>
        <taxon>Bacillati</taxon>
        <taxon>Actinomycetota</taxon>
        <taxon>Actinomycetes</taxon>
        <taxon>Propionibacteriales</taxon>
        <taxon>Nocardioidaceae</taxon>
        <taxon>Nocardioides</taxon>
    </lineage>
</organism>
<comment type="subcellular location">
    <subcellularLocation>
        <location evidence="1">Cell membrane</location>
        <topology evidence="1">Multi-pass membrane protein</topology>
    </subcellularLocation>
</comment>
<gene>
    <name evidence="8" type="ORF">ISU07_04550</name>
</gene>
<dbReference type="EMBL" id="JADKPN010000001">
    <property type="protein sequence ID" value="MBF4762385.1"/>
    <property type="molecule type" value="Genomic_DNA"/>
</dbReference>
<evidence type="ECO:0000256" key="2">
    <source>
        <dbReference type="ARBA" id="ARBA00022475"/>
    </source>
</evidence>
<dbReference type="Proteomes" id="UP000640489">
    <property type="component" value="Unassembled WGS sequence"/>
</dbReference>
<accession>A0A930VEA6</accession>
<keyword evidence="5 6" id="KW-0472">Membrane</keyword>
<evidence type="ECO:0000313" key="8">
    <source>
        <dbReference type="EMBL" id="MBF4762385.1"/>
    </source>
</evidence>
<reference evidence="8" key="1">
    <citation type="submission" date="2020-11" db="EMBL/GenBank/DDBJ databases">
        <title>Nocardioides sp. nov., isolated from Soil of Cynanchum wilfordii Hemsley rhizosphere.</title>
        <authorList>
            <person name="Lee J.-S."/>
            <person name="Suh M.K."/>
            <person name="Kim J.-S."/>
        </authorList>
    </citation>
    <scope>NUCLEOTIDE SEQUENCE</scope>
    <source>
        <strain evidence="8">KCTC 19275</strain>
    </source>
</reference>
<keyword evidence="3 6" id="KW-0812">Transmembrane</keyword>
<comment type="caution">
    <text evidence="8">The sequence shown here is derived from an EMBL/GenBank/DDBJ whole genome shotgun (WGS) entry which is preliminary data.</text>
</comment>
<keyword evidence="9" id="KW-1185">Reference proteome</keyword>
<evidence type="ECO:0000256" key="5">
    <source>
        <dbReference type="ARBA" id="ARBA00023136"/>
    </source>
</evidence>
<dbReference type="Pfam" id="PF00482">
    <property type="entry name" value="T2SSF"/>
    <property type="match status" value="1"/>
</dbReference>
<dbReference type="PANTHER" id="PTHR35007:SF4">
    <property type="entry name" value="CONSERVED TRANSMEMBRANE PROTEIN-RELATED"/>
    <property type="match status" value="1"/>
</dbReference>
<dbReference type="InterPro" id="IPR018076">
    <property type="entry name" value="T2SS_GspF_dom"/>
</dbReference>
<feature type="transmembrane region" description="Helical" evidence="6">
    <location>
        <begin position="199"/>
        <end position="217"/>
    </location>
</feature>
<dbReference type="PANTHER" id="PTHR35007">
    <property type="entry name" value="INTEGRAL MEMBRANE PROTEIN-RELATED"/>
    <property type="match status" value="1"/>
</dbReference>
<keyword evidence="4 6" id="KW-1133">Transmembrane helix</keyword>
<dbReference type="GO" id="GO:0005886">
    <property type="term" value="C:plasma membrane"/>
    <property type="evidence" value="ECO:0007669"/>
    <property type="project" value="UniProtKB-SubCell"/>
</dbReference>
<evidence type="ECO:0000256" key="4">
    <source>
        <dbReference type="ARBA" id="ARBA00022989"/>
    </source>
</evidence>
<feature type="transmembrane region" description="Helical" evidence="6">
    <location>
        <begin position="36"/>
        <end position="69"/>
    </location>
</feature>
<evidence type="ECO:0000256" key="3">
    <source>
        <dbReference type="ARBA" id="ARBA00022692"/>
    </source>
</evidence>
<evidence type="ECO:0000256" key="1">
    <source>
        <dbReference type="ARBA" id="ARBA00004651"/>
    </source>
</evidence>